<dbReference type="STRING" id="1798661.A3D65_01670"/>
<sequence length="359" mass="38447">MRKLLKDHFIPHEGNDYQPHFLRLKVVTGILALIFVVEGLYLVQTLVIIPKSDYLAAIFAVVLVEQTNEARAAEALATLTQSPILEAVAKMKAEDMAAKGYFAHNSPEGKTPWYWFKQAGYAYLAAGENLAVNFTDSKDVTDAWMSSPSHRANILHGNYTEIGIATAKGVYKDRDAIFVVEVFGLPAKTSTSAGWPTTVLRDNIAASPTNIITPTVETTKSPVVPVPTITPAPLPTPVPTPPATVVAGAETSVAKELSVETVDLGETNAPLPEVEVLPSVVYAPANAPFLAALLASPRHLTMALYMLFAAIVLVALALAIFINIRIQHPHLIASGLLLLVIIVFLALANSSMSLAQAVI</sequence>
<dbReference type="CDD" id="cd05379">
    <property type="entry name" value="CAP_bacterial"/>
    <property type="match status" value="1"/>
</dbReference>
<keyword evidence="1" id="KW-0472">Membrane</keyword>
<protein>
    <recommendedName>
        <fullName evidence="2">SCP domain-containing protein</fullName>
    </recommendedName>
</protein>
<proteinExistence type="predicted"/>
<reference evidence="3 4" key="1">
    <citation type="journal article" date="2016" name="Nat. Commun.">
        <title>Thousands of microbial genomes shed light on interconnected biogeochemical processes in an aquifer system.</title>
        <authorList>
            <person name="Anantharaman K."/>
            <person name="Brown C.T."/>
            <person name="Hug L.A."/>
            <person name="Sharon I."/>
            <person name="Castelle C.J."/>
            <person name="Probst A.J."/>
            <person name="Thomas B.C."/>
            <person name="Singh A."/>
            <person name="Wilkins M.J."/>
            <person name="Karaoz U."/>
            <person name="Brodie E.L."/>
            <person name="Williams K.H."/>
            <person name="Hubbard S.S."/>
            <person name="Banfield J.F."/>
        </authorList>
    </citation>
    <scope>NUCLEOTIDE SEQUENCE [LARGE SCALE GENOMIC DNA]</scope>
</reference>
<feature type="transmembrane region" description="Helical" evidence="1">
    <location>
        <begin position="21"/>
        <end position="43"/>
    </location>
</feature>
<feature type="transmembrane region" description="Helical" evidence="1">
    <location>
        <begin position="331"/>
        <end position="348"/>
    </location>
</feature>
<feature type="transmembrane region" description="Helical" evidence="1">
    <location>
        <begin position="302"/>
        <end position="324"/>
    </location>
</feature>
<gene>
    <name evidence="3" type="ORF">A3D65_01670</name>
</gene>
<evidence type="ECO:0000313" key="4">
    <source>
        <dbReference type="Proteomes" id="UP000177996"/>
    </source>
</evidence>
<dbReference type="InterPro" id="IPR014044">
    <property type="entry name" value="CAP_dom"/>
</dbReference>
<keyword evidence="1" id="KW-1133">Transmembrane helix</keyword>
<name>A0A1G2DAR9_9BACT</name>
<dbReference type="Pfam" id="PF00188">
    <property type="entry name" value="CAP"/>
    <property type="match status" value="1"/>
</dbReference>
<dbReference type="Proteomes" id="UP000177996">
    <property type="component" value="Unassembled WGS sequence"/>
</dbReference>
<dbReference type="EMBL" id="MHLL01000003">
    <property type="protein sequence ID" value="OGZ10729.1"/>
    <property type="molecule type" value="Genomic_DNA"/>
</dbReference>
<organism evidence="3 4">
    <name type="scientific">Candidatus Lloydbacteria bacterium RIFCSPHIGHO2_02_FULL_50_13</name>
    <dbReference type="NCBI Taxonomy" id="1798661"/>
    <lineage>
        <taxon>Bacteria</taxon>
        <taxon>Candidatus Lloydiibacteriota</taxon>
    </lineage>
</organism>
<comment type="caution">
    <text evidence="3">The sequence shown here is derived from an EMBL/GenBank/DDBJ whole genome shotgun (WGS) entry which is preliminary data.</text>
</comment>
<keyword evidence="1" id="KW-0812">Transmembrane</keyword>
<dbReference type="AlphaFoldDB" id="A0A1G2DAR9"/>
<accession>A0A1G2DAR9</accession>
<dbReference type="Gene3D" id="3.40.33.10">
    <property type="entry name" value="CAP"/>
    <property type="match status" value="1"/>
</dbReference>
<dbReference type="SUPFAM" id="SSF55797">
    <property type="entry name" value="PR-1-like"/>
    <property type="match status" value="1"/>
</dbReference>
<dbReference type="InterPro" id="IPR035940">
    <property type="entry name" value="CAP_sf"/>
</dbReference>
<dbReference type="PANTHER" id="PTHR31157:SF1">
    <property type="entry name" value="SCP DOMAIN-CONTAINING PROTEIN"/>
    <property type="match status" value="1"/>
</dbReference>
<evidence type="ECO:0000259" key="2">
    <source>
        <dbReference type="Pfam" id="PF00188"/>
    </source>
</evidence>
<evidence type="ECO:0000313" key="3">
    <source>
        <dbReference type="EMBL" id="OGZ10729.1"/>
    </source>
</evidence>
<dbReference type="PANTHER" id="PTHR31157">
    <property type="entry name" value="SCP DOMAIN-CONTAINING PROTEIN"/>
    <property type="match status" value="1"/>
</dbReference>
<evidence type="ECO:0000256" key="1">
    <source>
        <dbReference type="SAM" id="Phobius"/>
    </source>
</evidence>
<feature type="domain" description="SCP" evidence="2">
    <location>
        <begin position="65"/>
        <end position="179"/>
    </location>
</feature>